<comment type="caution">
    <text evidence="2">The sequence shown here is derived from an EMBL/GenBank/DDBJ whole genome shotgun (WGS) entry which is preliminary data.</text>
</comment>
<keyword evidence="3" id="KW-1185">Reference proteome</keyword>
<evidence type="ECO:0000256" key="1">
    <source>
        <dbReference type="SAM" id="MobiDB-lite"/>
    </source>
</evidence>
<feature type="compositionally biased region" description="Polar residues" evidence="1">
    <location>
        <begin position="1"/>
        <end position="20"/>
    </location>
</feature>
<feature type="region of interest" description="Disordered" evidence="1">
    <location>
        <begin position="1"/>
        <end position="21"/>
    </location>
</feature>
<reference evidence="2 3" key="1">
    <citation type="journal article" date="2023" name="Nucleic Acids Res.">
        <title>The hologenome of Daphnia magna reveals possible DNA methylation and microbiome-mediated evolution of the host genome.</title>
        <authorList>
            <person name="Chaturvedi A."/>
            <person name="Li X."/>
            <person name="Dhandapani V."/>
            <person name="Marshall H."/>
            <person name="Kissane S."/>
            <person name="Cuenca-Cambronero M."/>
            <person name="Asole G."/>
            <person name="Calvet F."/>
            <person name="Ruiz-Romero M."/>
            <person name="Marangio P."/>
            <person name="Guigo R."/>
            <person name="Rago D."/>
            <person name="Mirbahai L."/>
            <person name="Eastwood N."/>
            <person name="Colbourne J.K."/>
            <person name="Zhou J."/>
            <person name="Mallon E."/>
            <person name="Orsini L."/>
        </authorList>
    </citation>
    <scope>NUCLEOTIDE SEQUENCE [LARGE SCALE GENOMIC DNA]</scope>
    <source>
        <strain evidence="2">LRV0_1</strain>
    </source>
</reference>
<name>A0ABR0ATU8_9CRUS</name>
<dbReference type="Proteomes" id="UP001234178">
    <property type="component" value="Unassembled WGS sequence"/>
</dbReference>
<sequence length="258" mass="28382">MRRTEYANSAPTHSSSTAGSFTGARDNASGIAWSFPFRHIVVKAYGERRSFRRWILGLSIASMCIDPIWPPMLGDPPPIRHFRIAHSTAANSSSTTAYLDSVSEHQRELASTSFQESPCRCKSAYPIPCLREASTWIVVSRMGSKCTNTGGEIRARLRVLRSGRRGLLAAVTSVENPANCSTNPMKERSSDTLVGLGKCDSALSDSCRPRCLQYCTYSRDVGWKCPVKSQQVVNHSHGVRQCCKRDIRSPIVLVPGST</sequence>
<gene>
    <name evidence="2" type="ORF">OUZ56_018089</name>
</gene>
<evidence type="ECO:0000313" key="2">
    <source>
        <dbReference type="EMBL" id="KAK4028539.1"/>
    </source>
</evidence>
<evidence type="ECO:0000313" key="3">
    <source>
        <dbReference type="Proteomes" id="UP001234178"/>
    </source>
</evidence>
<accession>A0ABR0ATU8</accession>
<protein>
    <submittedName>
        <fullName evidence="2">Uncharacterized protein</fullName>
    </submittedName>
</protein>
<dbReference type="EMBL" id="JAOYFB010000038">
    <property type="protein sequence ID" value="KAK4028539.1"/>
    <property type="molecule type" value="Genomic_DNA"/>
</dbReference>
<organism evidence="2 3">
    <name type="scientific">Daphnia magna</name>
    <dbReference type="NCBI Taxonomy" id="35525"/>
    <lineage>
        <taxon>Eukaryota</taxon>
        <taxon>Metazoa</taxon>
        <taxon>Ecdysozoa</taxon>
        <taxon>Arthropoda</taxon>
        <taxon>Crustacea</taxon>
        <taxon>Branchiopoda</taxon>
        <taxon>Diplostraca</taxon>
        <taxon>Cladocera</taxon>
        <taxon>Anomopoda</taxon>
        <taxon>Daphniidae</taxon>
        <taxon>Daphnia</taxon>
    </lineage>
</organism>
<proteinExistence type="predicted"/>